<reference evidence="2" key="1">
    <citation type="journal article" date="2020" name="Stud. Mycol.">
        <title>101 Dothideomycetes genomes: a test case for predicting lifestyles and emergence of pathogens.</title>
        <authorList>
            <person name="Haridas S."/>
            <person name="Albert R."/>
            <person name="Binder M."/>
            <person name="Bloem J."/>
            <person name="Labutti K."/>
            <person name="Salamov A."/>
            <person name="Andreopoulos B."/>
            <person name="Baker S."/>
            <person name="Barry K."/>
            <person name="Bills G."/>
            <person name="Bluhm B."/>
            <person name="Cannon C."/>
            <person name="Castanera R."/>
            <person name="Culley D."/>
            <person name="Daum C."/>
            <person name="Ezra D."/>
            <person name="Gonzalez J."/>
            <person name="Henrissat B."/>
            <person name="Kuo A."/>
            <person name="Liang C."/>
            <person name="Lipzen A."/>
            <person name="Lutzoni F."/>
            <person name="Magnuson J."/>
            <person name="Mondo S."/>
            <person name="Nolan M."/>
            <person name="Ohm R."/>
            <person name="Pangilinan J."/>
            <person name="Park H.-J."/>
            <person name="Ramirez L."/>
            <person name="Alfaro M."/>
            <person name="Sun H."/>
            <person name="Tritt A."/>
            <person name="Yoshinaga Y."/>
            <person name="Zwiers L.-H."/>
            <person name="Turgeon B."/>
            <person name="Goodwin S."/>
            <person name="Spatafora J."/>
            <person name="Crous P."/>
            <person name="Grigoriev I."/>
        </authorList>
    </citation>
    <scope>NUCLEOTIDE SEQUENCE</scope>
    <source>
        <strain evidence="2">CBS 480.64</strain>
    </source>
</reference>
<keyword evidence="3" id="KW-1185">Reference proteome</keyword>
<name>A0A6A7C3A3_9PEZI</name>
<dbReference type="EMBL" id="MU005974">
    <property type="protein sequence ID" value="KAF2861188.1"/>
    <property type="molecule type" value="Genomic_DNA"/>
</dbReference>
<feature type="compositionally biased region" description="Polar residues" evidence="1">
    <location>
        <begin position="17"/>
        <end position="38"/>
    </location>
</feature>
<gene>
    <name evidence="2" type="ORF">K470DRAFT_276345</name>
</gene>
<evidence type="ECO:0000313" key="2">
    <source>
        <dbReference type="EMBL" id="KAF2861188.1"/>
    </source>
</evidence>
<evidence type="ECO:0000313" key="3">
    <source>
        <dbReference type="Proteomes" id="UP000799421"/>
    </source>
</evidence>
<feature type="region of interest" description="Disordered" evidence="1">
    <location>
        <begin position="1"/>
        <end position="52"/>
    </location>
</feature>
<dbReference type="AlphaFoldDB" id="A0A6A7C3A3"/>
<dbReference type="Proteomes" id="UP000799421">
    <property type="component" value="Unassembled WGS sequence"/>
</dbReference>
<sequence length="92" mass="10203">MPIASKRWQSKRKLKIPSTNTLASQASASTSRPSQPNKTSAQASAPVQAPQTPFQDKAQFILDVLDDLATEDHMFVEEQRAKSNKQVQSMVF</sequence>
<feature type="compositionally biased region" description="Low complexity" evidence="1">
    <location>
        <begin position="39"/>
        <end position="52"/>
    </location>
</feature>
<accession>A0A6A7C3A3</accession>
<proteinExistence type="predicted"/>
<evidence type="ECO:0000256" key="1">
    <source>
        <dbReference type="SAM" id="MobiDB-lite"/>
    </source>
</evidence>
<protein>
    <submittedName>
        <fullName evidence="2">Uncharacterized protein</fullName>
    </submittedName>
</protein>
<organism evidence="2 3">
    <name type="scientific">Piedraia hortae CBS 480.64</name>
    <dbReference type="NCBI Taxonomy" id="1314780"/>
    <lineage>
        <taxon>Eukaryota</taxon>
        <taxon>Fungi</taxon>
        <taxon>Dikarya</taxon>
        <taxon>Ascomycota</taxon>
        <taxon>Pezizomycotina</taxon>
        <taxon>Dothideomycetes</taxon>
        <taxon>Dothideomycetidae</taxon>
        <taxon>Capnodiales</taxon>
        <taxon>Piedraiaceae</taxon>
        <taxon>Piedraia</taxon>
    </lineage>
</organism>